<keyword evidence="2" id="KW-0479">Metal-binding</keyword>
<keyword evidence="3" id="KW-0418">Kinase</keyword>
<dbReference type="GO" id="GO:0003872">
    <property type="term" value="F:6-phosphofructokinase activity"/>
    <property type="evidence" value="ECO:0007669"/>
    <property type="project" value="InterPro"/>
</dbReference>
<proteinExistence type="predicted"/>
<dbReference type="RefSeq" id="WP_154309400.1">
    <property type="nucleotide sequence ID" value="NZ_WKKI01000052.1"/>
</dbReference>
<reference evidence="6 7" key="1">
    <citation type="submission" date="2019-11" db="EMBL/GenBank/DDBJ databases">
        <title>Bacillus lacus genome.</title>
        <authorList>
            <person name="Allen C.J."/>
            <person name="Newman J.D."/>
        </authorList>
    </citation>
    <scope>NUCLEOTIDE SEQUENCE [LARGE SCALE GENOMIC DNA]</scope>
    <source>
        <strain evidence="6 7">KCTC 33946</strain>
    </source>
</reference>
<evidence type="ECO:0000313" key="7">
    <source>
        <dbReference type="Proteomes" id="UP000448867"/>
    </source>
</evidence>
<dbReference type="SUPFAM" id="SSF53784">
    <property type="entry name" value="Phosphofructokinase"/>
    <property type="match status" value="1"/>
</dbReference>
<dbReference type="UniPathway" id="UPA00109">
    <property type="reaction ID" value="UER00182"/>
</dbReference>
<dbReference type="Gene3D" id="3.40.50.460">
    <property type="entry name" value="Phosphofructokinase domain"/>
    <property type="match status" value="1"/>
</dbReference>
<dbReference type="EMBL" id="WKKI01000052">
    <property type="protein sequence ID" value="MRX73945.1"/>
    <property type="molecule type" value="Genomic_DNA"/>
</dbReference>
<organism evidence="6 7">
    <name type="scientific">Metabacillus lacus</name>
    <dbReference type="NCBI Taxonomy" id="1983721"/>
    <lineage>
        <taxon>Bacteria</taxon>
        <taxon>Bacillati</taxon>
        <taxon>Bacillota</taxon>
        <taxon>Bacilli</taxon>
        <taxon>Bacillales</taxon>
        <taxon>Bacillaceae</taxon>
        <taxon>Metabacillus</taxon>
    </lineage>
</organism>
<accession>A0A7X2J220</accession>
<sequence>MTKIGLLNLDVSPAGLNEMVHSIISEVQQYQVIGIESDRYRNEFQLRDLKEESKAFHFQSLKPTPSRNITAFQEVLSEFEAVVMIGAGESFQFAKEISRQISDTRFLFVPVSIYNNIEGSEISLGYDTAMNAIIENTLKVRDTIQSLKYDKPRLFGVQLPGQVPLEMLEELSLAVEGFFIPPYHSQKDSTHLEKSFGDVFSGGKAFSFLFFDERLNSASIPETILPGIDVDWKVIKIDEAMCMGQKPSALDRILAMKFASQVVHWINSDLNSGRLNILARHAEFKEMPK</sequence>
<protein>
    <recommendedName>
        <fullName evidence="5">Phosphofructokinase domain-containing protein</fullName>
    </recommendedName>
</protein>
<evidence type="ECO:0000256" key="4">
    <source>
        <dbReference type="ARBA" id="ARBA00022842"/>
    </source>
</evidence>
<dbReference type="OrthoDB" id="2831403at2"/>
<evidence type="ECO:0000256" key="3">
    <source>
        <dbReference type="ARBA" id="ARBA00022777"/>
    </source>
</evidence>
<evidence type="ECO:0000259" key="5">
    <source>
        <dbReference type="Pfam" id="PF00365"/>
    </source>
</evidence>
<comment type="caution">
    <text evidence="6">The sequence shown here is derived from an EMBL/GenBank/DDBJ whole genome shotgun (WGS) entry which is preliminary data.</text>
</comment>
<dbReference type="InterPro" id="IPR000023">
    <property type="entry name" value="Phosphofructokinase_dom"/>
</dbReference>
<dbReference type="AlphaFoldDB" id="A0A7X2J220"/>
<gene>
    <name evidence="6" type="ORF">GJU40_17580</name>
</gene>
<evidence type="ECO:0000256" key="1">
    <source>
        <dbReference type="ARBA" id="ARBA00022679"/>
    </source>
</evidence>
<keyword evidence="4" id="KW-0460">Magnesium</keyword>
<dbReference type="Proteomes" id="UP000448867">
    <property type="component" value="Unassembled WGS sequence"/>
</dbReference>
<dbReference type="Gene3D" id="3.40.50.450">
    <property type="match status" value="1"/>
</dbReference>
<evidence type="ECO:0000313" key="6">
    <source>
        <dbReference type="EMBL" id="MRX73945.1"/>
    </source>
</evidence>
<feature type="domain" description="Phosphofructokinase" evidence="5">
    <location>
        <begin position="77"/>
        <end position="266"/>
    </location>
</feature>
<dbReference type="InterPro" id="IPR035966">
    <property type="entry name" value="PKF_sf"/>
</dbReference>
<keyword evidence="1" id="KW-0808">Transferase</keyword>
<dbReference type="GO" id="GO:0046872">
    <property type="term" value="F:metal ion binding"/>
    <property type="evidence" value="ECO:0007669"/>
    <property type="project" value="UniProtKB-KW"/>
</dbReference>
<evidence type="ECO:0000256" key="2">
    <source>
        <dbReference type="ARBA" id="ARBA00022723"/>
    </source>
</evidence>
<keyword evidence="7" id="KW-1185">Reference proteome</keyword>
<dbReference type="Pfam" id="PF00365">
    <property type="entry name" value="PFK"/>
    <property type="match status" value="1"/>
</dbReference>
<name>A0A7X2J220_9BACI</name>